<evidence type="ECO:0000256" key="1">
    <source>
        <dbReference type="SAM" id="MobiDB-lite"/>
    </source>
</evidence>
<feature type="compositionally biased region" description="Basic and acidic residues" evidence="1">
    <location>
        <begin position="1"/>
        <end position="11"/>
    </location>
</feature>
<keyword evidence="2" id="KW-1133">Transmembrane helix</keyword>
<proteinExistence type="predicted"/>
<dbReference type="AlphaFoldDB" id="A0A2Z7C400"/>
<organism evidence="3 4">
    <name type="scientific">Dorcoceras hygrometricum</name>
    <dbReference type="NCBI Taxonomy" id="472368"/>
    <lineage>
        <taxon>Eukaryota</taxon>
        <taxon>Viridiplantae</taxon>
        <taxon>Streptophyta</taxon>
        <taxon>Embryophyta</taxon>
        <taxon>Tracheophyta</taxon>
        <taxon>Spermatophyta</taxon>
        <taxon>Magnoliopsida</taxon>
        <taxon>eudicotyledons</taxon>
        <taxon>Gunneridae</taxon>
        <taxon>Pentapetalae</taxon>
        <taxon>asterids</taxon>
        <taxon>lamiids</taxon>
        <taxon>Lamiales</taxon>
        <taxon>Gesneriaceae</taxon>
        <taxon>Didymocarpoideae</taxon>
        <taxon>Trichosporeae</taxon>
        <taxon>Loxocarpinae</taxon>
        <taxon>Dorcoceras</taxon>
    </lineage>
</organism>
<evidence type="ECO:0000256" key="2">
    <source>
        <dbReference type="SAM" id="Phobius"/>
    </source>
</evidence>
<keyword evidence="4" id="KW-1185">Reference proteome</keyword>
<reference evidence="3 4" key="1">
    <citation type="journal article" date="2015" name="Proc. Natl. Acad. Sci. U.S.A.">
        <title>The resurrection genome of Boea hygrometrica: A blueprint for survival of dehydration.</title>
        <authorList>
            <person name="Xiao L."/>
            <person name="Yang G."/>
            <person name="Zhang L."/>
            <person name="Yang X."/>
            <person name="Zhao S."/>
            <person name="Ji Z."/>
            <person name="Zhou Q."/>
            <person name="Hu M."/>
            <person name="Wang Y."/>
            <person name="Chen M."/>
            <person name="Xu Y."/>
            <person name="Jin H."/>
            <person name="Xiao X."/>
            <person name="Hu G."/>
            <person name="Bao F."/>
            <person name="Hu Y."/>
            <person name="Wan P."/>
            <person name="Li L."/>
            <person name="Deng X."/>
            <person name="Kuang T."/>
            <person name="Xiang C."/>
            <person name="Zhu J.K."/>
            <person name="Oliver M.J."/>
            <person name="He Y."/>
        </authorList>
    </citation>
    <scope>NUCLEOTIDE SEQUENCE [LARGE SCALE GENOMIC DNA]</scope>
    <source>
        <strain evidence="4">cv. XS01</strain>
    </source>
</reference>
<keyword evidence="2" id="KW-0472">Membrane</keyword>
<dbReference type="Proteomes" id="UP000250235">
    <property type="component" value="Unassembled WGS sequence"/>
</dbReference>
<sequence>MDDPEARDKATTYRKNNQQQATVQPADQSLSLKKKPVAGITHMLKRNQQVHSFKCVPVAVLQTTKEELRQQSAGSYSRTSRWMTQTQEIKRRRTGRTISSKLQCNQQWSQRRSTLLKLAADGFGISRVARAVDRYDDVGVTYSLLLVVVCVAMVAADQQARKYEC</sequence>
<name>A0A2Z7C400_9LAMI</name>
<accession>A0A2Z7C400</accession>
<keyword evidence="2" id="KW-0812">Transmembrane</keyword>
<feature type="region of interest" description="Disordered" evidence="1">
    <location>
        <begin position="1"/>
        <end position="29"/>
    </location>
</feature>
<feature type="transmembrane region" description="Helical" evidence="2">
    <location>
        <begin position="139"/>
        <end position="156"/>
    </location>
</feature>
<gene>
    <name evidence="3" type="ORF">F511_23132</name>
</gene>
<feature type="compositionally biased region" description="Polar residues" evidence="1">
    <location>
        <begin position="13"/>
        <end position="29"/>
    </location>
</feature>
<protein>
    <submittedName>
        <fullName evidence="3">Uncharacterized protein</fullName>
    </submittedName>
</protein>
<evidence type="ECO:0000313" key="3">
    <source>
        <dbReference type="EMBL" id="KZV41635.1"/>
    </source>
</evidence>
<dbReference type="EMBL" id="KQ999414">
    <property type="protein sequence ID" value="KZV41635.1"/>
    <property type="molecule type" value="Genomic_DNA"/>
</dbReference>
<evidence type="ECO:0000313" key="4">
    <source>
        <dbReference type="Proteomes" id="UP000250235"/>
    </source>
</evidence>